<gene>
    <name evidence="2" type="ORF">ANN_10671</name>
</gene>
<dbReference type="EMBL" id="JAJSOF020000015">
    <property type="protein sequence ID" value="KAJ4440825.1"/>
    <property type="molecule type" value="Genomic_DNA"/>
</dbReference>
<protein>
    <submittedName>
        <fullName evidence="2">Uncharacterized protein</fullName>
    </submittedName>
</protein>
<accession>A0ABQ8T4K7</accession>
<evidence type="ECO:0000256" key="1">
    <source>
        <dbReference type="SAM" id="MobiDB-lite"/>
    </source>
</evidence>
<feature type="compositionally biased region" description="Low complexity" evidence="1">
    <location>
        <begin position="1"/>
        <end position="15"/>
    </location>
</feature>
<dbReference type="Proteomes" id="UP001148838">
    <property type="component" value="Unassembled WGS sequence"/>
</dbReference>
<evidence type="ECO:0000313" key="3">
    <source>
        <dbReference type="Proteomes" id="UP001148838"/>
    </source>
</evidence>
<proteinExistence type="predicted"/>
<name>A0ABQ8T4K7_PERAM</name>
<keyword evidence="3" id="KW-1185">Reference proteome</keyword>
<evidence type="ECO:0000313" key="2">
    <source>
        <dbReference type="EMBL" id="KAJ4440825.1"/>
    </source>
</evidence>
<sequence length="88" mass="10322">MAESGSSTESSVSLSDFRESSDEELDYHLLQYRERPKNENYFEETVPRYTMHKNLWNISELADSLLKEWPKNFPVVNIFTTKREATAS</sequence>
<feature type="region of interest" description="Disordered" evidence="1">
    <location>
        <begin position="1"/>
        <end position="22"/>
    </location>
</feature>
<organism evidence="2 3">
    <name type="scientific">Periplaneta americana</name>
    <name type="common">American cockroach</name>
    <name type="synonym">Blatta americana</name>
    <dbReference type="NCBI Taxonomy" id="6978"/>
    <lineage>
        <taxon>Eukaryota</taxon>
        <taxon>Metazoa</taxon>
        <taxon>Ecdysozoa</taxon>
        <taxon>Arthropoda</taxon>
        <taxon>Hexapoda</taxon>
        <taxon>Insecta</taxon>
        <taxon>Pterygota</taxon>
        <taxon>Neoptera</taxon>
        <taxon>Polyneoptera</taxon>
        <taxon>Dictyoptera</taxon>
        <taxon>Blattodea</taxon>
        <taxon>Blattoidea</taxon>
        <taxon>Blattidae</taxon>
        <taxon>Blattinae</taxon>
        <taxon>Periplaneta</taxon>
    </lineage>
</organism>
<comment type="caution">
    <text evidence="2">The sequence shown here is derived from an EMBL/GenBank/DDBJ whole genome shotgun (WGS) entry which is preliminary data.</text>
</comment>
<reference evidence="2 3" key="1">
    <citation type="journal article" date="2022" name="Allergy">
        <title>Genome assembly and annotation of Periplaneta americana reveal a comprehensive cockroach allergen profile.</title>
        <authorList>
            <person name="Wang L."/>
            <person name="Xiong Q."/>
            <person name="Saelim N."/>
            <person name="Wang L."/>
            <person name="Nong W."/>
            <person name="Wan A.T."/>
            <person name="Shi M."/>
            <person name="Liu X."/>
            <person name="Cao Q."/>
            <person name="Hui J.H.L."/>
            <person name="Sookrung N."/>
            <person name="Leung T.F."/>
            <person name="Tungtrongchitr A."/>
            <person name="Tsui S.K.W."/>
        </authorList>
    </citation>
    <scope>NUCLEOTIDE SEQUENCE [LARGE SCALE GENOMIC DNA]</scope>
    <source>
        <strain evidence="2">PWHHKU_190912</strain>
    </source>
</reference>